<comment type="caution">
    <text evidence="1">The sequence shown here is derived from an EMBL/GenBank/DDBJ whole genome shotgun (WGS) entry which is preliminary data.</text>
</comment>
<evidence type="ECO:0000313" key="1">
    <source>
        <dbReference type="EMBL" id="TBF02135.1"/>
    </source>
</evidence>
<evidence type="ECO:0000313" key="2">
    <source>
        <dbReference type="Proteomes" id="UP000291892"/>
    </source>
</evidence>
<sequence length="84" mass="9719">MAVQTKLRRIGTWKANGSMKLDDLRQWHHLYGACRCGHIGYIKHDQLAKKYGGETTLSDLKPKLRCKRNPEHETLNFAAAQEKR</sequence>
<dbReference type="Proteomes" id="UP000291892">
    <property type="component" value="Unassembled WGS sequence"/>
</dbReference>
<name>A0AAE8Q613_9HYPH</name>
<protein>
    <submittedName>
        <fullName evidence="1">Uncharacterized protein</fullName>
    </submittedName>
</protein>
<dbReference type="AlphaFoldDB" id="A0AAE8Q613"/>
<dbReference type="EMBL" id="SIKX01000006">
    <property type="protein sequence ID" value="TBF02135.1"/>
    <property type="molecule type" value="Genomic_DNA"/>
</dbReference>
<accession>A0AAE8Q613</accession>
<gene>
    <name evidence="1" type="ORF">ELG94_34975</name>
</gene>
<proteinExistence type="predicted"/>
<reference evidence="1 2" key="1">
    <citation type="submission" date="2019-02" db="EMBL/GenBank/DDBJ databases">
        <title>The genomic architecture of introgression among sibling species of bacteria.</title>
        <authorList>
            <person name="Cavassim M.I.A."/>
            <person name="Moeskjaer S."/>
            <person name="Moslemi C."/>
            <person name="Fields B."/>
            <person name="Bachmann A."/>
            <person name="Vilhjalmsson B."/>
            <person name="Schierup M.H."/>
            <person name="Young J.P.W."/>
            <person name="Andersen S.U."/>
        </authorList>
    </citation>
    <scope>NUCLEOTIDE SEQUENCE [LARGE SCALE GENOMIC DNA]</scope>
    <source>
        <strain evidence="1 2">SM42</strain>
    </source>
</reference>
<dbReference type="RefSeq" id="WP_130776042.1">
    <property type="nucleotide sequence ID" value="NZ_SIKX01000006.1"/>
</dbReference>
<organism evidence="1 2">
    <name type="scientific">Rhizobium ruizarguesonis</name>
    <dbReference type="NCBI Taxonomy" id="2081791"/>
    <lineage>
        <taxon>Bacteria</taxon>
        <taxon>Pseudomonadati</taxon>
        <taxon>Pseudomonadota</taxon>
        <taxon>Alphaproteobacteria</taxon>
        <taxon>Hyphomicrobiales</taxon>
        <taxon>Rhizobiaceae</taxon>
        <taxon>Rhizobium/Agrobacterium group</taxon>
        <taxon>Rhizobium</taxon>
    </lineage>
</organism>